<protein>
    <submittedName>
        <fullName evidence="2">Uncharacterized protein</fullName>
    </submittedName>
</protein>
<keyword evidence="1" id="KW-0732">Signal</keyword>
<proteinExistence type="predicted"/>
<feature type="signal peptide" evidence="1">
    <location>
        <begin position="1"/>
        <end position="24"/>
    </location>
</feature>
<dbReference type="AlphaFoldDB" id="A0A8D8Z3V2"/>
<organism evidence="2">
    <name type="scientific">Cacopsylla melanoneura</name>
    <dbReference type="NCBI Taxonomy" id="428564"/>
    <lineage>
        <taxon>Eukaryota</taxon>
        <taxon>Metazoa</taxon>
        <taxon>Ecdysozoa</taxon>
        <taxon>Arthropoda</taxon>
        <taxon>Hexapoda</taxon>
        <taxon>Insecta</taxon>
        <taxon>Pterygota</taxon>
        <taxon>Neoptera</taxon>
        <taxon>Paraneoptera</taxon>
        <taxon>Hemiptera</taxon>
        <taxon>Sternorrhyncha</taxon>
        <taxon>Psylloidea</taxon>
        <taxon>Psyllidae</taxon>
        <taxon>Psyllinae</taxon>
        <taxon>Cacopsylla</taxon>
    </lineage>
</organism>
<dbReference type="EMBL" id="HBUF01412307">
    <property type="protein sequence ID" value="CAG6739267.1"/>
    <property type="molecule type" value="Transcribed_RNA"/>
</dbReference>
<accession>A0A8D8Z3V2</accession>
<reference evidence="2" key="1">
    <citation type="submission" date="2021-05" db="EMBL/GenBank/DDBJ databases">
        <authorList>
            <person name="Alioto T."/>
            <person name="Alioto T."/>
            <person name="Gomez Garrido J."/>
        </authorList>
    </citation>
    <scope>NUCLEOTIDE SEQUENCE</scope>
</reference>
<evidence type="ECO:0000313" key="2">
    <source>
        <dbReference type="EMBL" id="CAG6739267.1"/>
    </source>
</evidence>
<name>A0A8D8Z3V2_9HEMI</name>
<feature type="chain" id="PRO_5034581318" evidence="1">
    <location>
        <begin position="25"/>
        <end position="173"/>
    </location>
</feature>
<sequence>MSSLRAIISLGVMVMLFTVLQVSAAPMSESSSATPSMDDQIKKKLEPIELLFQYGMVRNILKEIISKQIADDQAKNITKDPNFPERILDIVMKENTWMEGNRYTLKRELKKDFNNGTLTNEEVEKVFAKMLDILTEKTKVEIGKALEELRYGEVTEVPIATEATVPRAPKLNV</sequence>
<evidence type="ECO:0000256" key="1">
    <source>
        <dbReference type="SAM" id="SignalP"/>
    </source>
</evidence>